<gene>
    <name evidence="5" type="ORF">QYF61_012341</name>
</gene>
<dbReference type="GO" id="GO:0030036">
    <property type="term" value="P:actin cytoskeleton organization"/>
    <property type="evidence" value="ECO:0007669"/>
    <property type="project" value="TreeGrafter"/>
</dbReference>
<dbReference type="SUPFAM" id="SSF90096">
    <property type="entry name" value="Subunits of heterodimeric actin filament capping protein Capz"/>
    <property type="match status" value="1"/>
</dbReference>
<comment type="subunit">
    <text evidence="4">Heterodimer of an alpha and a beta subunit.</text>
</comment>
<dbReference type="GO" id="GO:0051016">
    <property type="term" value="P:barbed-end actin filament capping"/>
    <property type="evidence" value="ECO:0007669"/>
    <property type="project" value="UniProtKB-UniRule"/>
</dbReference>
<dbReference type="InterPro" id="IPR042489">
    <property type="entry name" value="CapZ_alpha_1"/>
</dbReference>
<evidence type="ECO:0000256" key="4">
    <source>
        <dbReference type="RuleBase" id="RU365077"/>
    </source>
</evidence>
<protein>
    <recommendedName>
        <fullName evidence="4">F-actin-capping protein subunit alpha</fullName>
    </recommendedName>
</protein>
<dbReference type="InterPro" id="IPR002189">
    <property type="entry name" value="CapZ_alpha"/>
</dbReference>
<dbReference type="GO" id="GO:0051015">
    <property type="term" value="F:actin filament binding"/>
    <property type="evidence" value="ECO:0007669"/>
    <property type="project" value="TreeGrafter"/>
</dbReference>
<dbReference type="GO" id="GO:0008290">
    <property type="term" value="C:F-actin capping protein complex"/>
    <property type="evidence" value="ECO:0007669"/>
    <property type="project" value="UniProtKB-UniRule"/>
</dbReference>
<dbReference type="InterPro" id="IPR042276">
    <property type="entry name" value="CapZ_alpha/beta_2"/>
</dbReference>
<evidence type="ECO:0000313" key="5">
    <source>
        <dbReference type="EMBL" id="KAK4830616.1"/>
    </source>
</evidence>
<sequence>MPSPCLQSATLWIALTPNMCTRQELREPEKVPLICSLLRQSPPGEFGQVVRDLSALVQDDRLVRQEAARVGAGHNKNSFTPIQINGRTVLLTHYNDLGGNRFFDPQEKFSFEFDHLRGVTSKPQLHGVMLDEGELWREALHRGLKAYVSCHFPVGNCCVFKKSLGKRQMFVACIEAHQYQLPNHCNSLWKSDWTFALTPFTTQVTGIFLLQIHYFKDANLHVTVSKSVSETLNVIDQSQFATDFVKFVKAEDMKFHIAILENIQALSEDIWGKNLRRKLPVTRTFMNWNKLLNDQHLNTNVYTEYRSASMLTETHCMVA</sequence>
<dbReference type="FunFam" id="3.90.1150.210:FF:000003">
    <property type="entry name" value="F-actin-capping protein subunit alpha"/>
    <property type="match status" value="1"/>
</dbReference>
<dbReference type="Gene3D" id="3.30.1140.60">
    <property type="entry name" value="F-actin capping protein, alpha subunit"/>
    <property type="match status" value="1"/>
</dbReference>
<organism evidence="5 6">
    <name type="scientific">Mycteria americana</name>
    <name type="common">Wood stork</name>
    <dbReference type="NCBI Taxonomy" id="33587"/>
    <lineage>
        <taxon>Eukaryota</taxon>
        <taxon>Metazoa</taxon>
        <taxon>Chordata</taxon>
        <taxon>Craniata</taxon>
        <taxon>Vertebrata</taxon>
        <taxon>Euteleostomi</taxon>
        <taxon>Archelosauria</taxon>
        <taxon>Archosauria</taxon>
        <taxon>Dinosauria</taxon>
        <taxon>Saurischia</taxon>
        <taxon>Theropoda</taxon>
        <taxon>Coelurosauria</taxon>
        <taxon>Aves</taxon>
        <taxon>Neognathae</taxon>
        <taxon>Neoaves</taxon>
        <taxon>Aequornithes</taxon>
        <taxon>Ciconiiformes</taxon>
        <taxon>Ciconiidae</taxon>
        <taxon>Mycteria</taxon>
    </lineage>
</organism>
<dbReference type="Proteomes" id="UP001333110">
    <property type="component" value="Unassembled WGS sequence"/>
</dbReference>
<name>A0AAN7Q268_MYCAM</name>
<evidence type="ECO:0000256" key="1">
    <source>
        <dbReference type="ARBA" id="ARBA00010479"/>
    </source>
</evidence>
<dbReference type="PRINTS" id="PR00191">
    <property type="entry name" value="FACTINCAPA"/>
</dbReference>
<accession>A0AAN7Q268</accession>
<proteinExistence type="inferred from homology"/>
<keyword evidence="2 4" id="KW-0117">Actin capping</keyword>
<dbReference type="InterPro" id="IPR037282">
    <property type="entry name" value="CapZ_alpha/beta"/>
</dbReference>
<dbReference type="PROSITE" id="PS00749">
    <property type="entry name" value="F_ACTIN_CAPPING_A_2"/>
    <property type="match status" value="1"/>
</dbReference>
<dbReference type="GO" id="GO:0030863">
    <property type="term" value="C:cortical cytoskeleton"/>
    <property type="evidence" value="ECO:0007669"/>
    <property type="project" value="TreeGrafter"/>
</dbReference>
<dbReference type="AlphaFoldDB" id="A0AAN7Q268"/>
<dbReference type="PANTHER" id="PTHR10653:SF6">
    <property type="entry name" value="F-ACTIN-CAPPING PROTEIN SUBUNIT ALPHA-3"/>
    <property type="match status" value="1"/>
</dbReference>
<comment type="function">
    <text evidence="4">F-actin-capping proteins bind in a Ca(2+)-independent manner to the fast growing ends of actin filaments (barbed end) thereby blocking the exchange of subunits at these ends. Unlike other capping proteins (such as gelsolin and severin), these proteins do not sever actin filaments.</text>
</comment>
<keyword evidence="3 4" id="KW-0009">Actin-binding</keyword>
<evidence type="ECO:0000256" key="3">
    <source>
        <dbReference type="ARBA" id="ARBA00023203"/>
    </source>
</evidence>
<reference evidence="5 6" key="1">
    <citation type="journal article" date="2023" name="J. Hered.">
        <title>Chromosome-level genome of the wood stork (Mycteria americana) provides insight into avian chromosome evolution.</title>
        <authorList>
            <person name="Flamio R. Jr."/>
            <person name="Ramstad K.M."/>
        </authorList>
    </citation>
    <scope>NUCLEOTIDE SEQUENCE [LARGE SCALE GENOMIC DNA]</scope>
    <source>
        <strain evidence="5">JAX WOST 10</strain>
    </source>
</reference>
<dbReference type="PANTHER" id="PTHR10653">
    <property type="entry name" value="F-ACTIN-CAPPING PROTEIN SUBUNIT ALPHA"/>
    <property type="match status" value="1"/>
</dbReference>
<dbReference type="Pfam" id="PF01267">
    <property type="entry name" value="F-actin_cap_A"/>
    <property type="match status" value="1"/>
</dbReference>
<keyword evidence="6" id="KW-1185">Reference proteome</keyword>
<comment type="similarity">
    <text evidence="1 4">Belongs to the F-actin-capping protein alpha subunit family.</text>
</comment>
<dbReference type="EMBL" id="JAUNZN010000001">
    <property type="protein sequence ID" value="KAK4830616.1"/>
    <property type="molecule type" value="Genomic_DNA"/>
</dbReference>
<evidence type="ECO:0000256" key="2">
    <source>
        <dbReference type="ARBA" id="ARBA00022467"/>
    </source>
</evidence>
<dbReference type="Gene3D" id="3.90.1150.210">
    <property type="entry name" value="F-actin capping protein, beta subunit"/>
    <property type="match status" value="1"/>
</dbReference>
<dbReference type="InterPro" id="IPR017865">
    <property type="entry name" value="F-actin_cap_asu_CS"/>
</dbReference>
<evidence type="ECO:0000313" key="6">
    <source>
        <dbReference type="Proteomes" id="UP001333110"/>
    </source>
</evidence>
<comment type="caution">
    <text evidence="5">The sequence shown here is derived from an EMBL/GenBank/DDBJ whole genome shotgun (WGS) entry which is preliminary data.</text>
</comment>